<dbReference type="Proteomes" id="UP000054477">
    <property type="component" value="Unassembled WGS sequence"/>
</dbReference>
<accession>A0A0C9X318</accession>
<gene>
    <name evidence="1" type="ORF">K443DRAFT_682873</name>
</gene>
<dbReference type="EMBL" id="KN838748">
    <property type="protein sequence ID" value="KIJ95658.1"/>
    <property type="molecule type" value="Genomic_DNA"/>
</dbReference>
<reference evidence="1 2" key="1">
    <citation type="submission" date="2014-04" db="EMBL/GenBank/DDBJ databases">
        <authorList>
            <consortium name="DOE Joint Genome Institute"/>
            <person name="Kuo A."/>
            <person name="Kohler A."/>
            <person name="Nagy L.G."/>
            <person name="Floudas D."/>
            <person name="Copeland A."/>
            <person name="Barry K.W."/>
            <person name="Cichocki N."/>
            <person name="Veneault-Fourrey C."/>
            <person name="LaButti K."/>
            <person name="Lindquist E.A."/>
            <person name="Lipzen A."/>
            <person name="Lundell T."/>
            <person name="Morin E."/>
            <person name="Murat C."/>
            <person name="Sun H."/>
            <person name="Tunlid A."/>
            <person name="Henrissat B."/>
            <person name="Grigoriev I.V."/>
            <person name="Hibbett D.S."/>
            <person name="Martin F."/>
            <person name="Nordberg H.P."/>
            <person name="Cantor M.N."/>
            <person name="Hua S.X."/>
        </authorList>
    </citation>
    <scope>NUCLEOTIDE SEQUENCE [LARGE SCALE GENOMIC DNA]</scope>
    <source>
        <strain evidence="1 2">LaAM-08-1</strain>
    </source>
</reference>
<proteinExistence type="predicted"/>
<dbReference type="AlphaFoldDB" id="A0A0C9X318"/>
<reference evidence="2" key="2">
    <citation type="submission" date="2015-01" db="EMBL/GenBank/DDBJ databases">
        <title>Evolutionary Origins and Diversification of the Mycorrhizal Mutualists.</title>
        <authorList>
            <consortium name="DOE Joint Genome Institute"/>
            <consortium name="Mycorrhizal Genomics Consortium"/>
            <person name="Kohler A."/>
            <person name="Kuo A."/>
            <person name="Nagy L.G."/>
            <person name="Floudas D."/>
            <person name="Copeland A."/>
            <person name="Barry K.W."/>
            <person name="Cichocki N."/>
            <person name="Veneault-Fourrey C."/>
            <person name="LaButti K."/>
            <person name="Lindquist E.A."/>
            <person name="Lipzen A."/>
            <person name="Lundell T."/>
            <person name="Morin E."/>
            <person name="Murat C."/>
            <person name="Riley R."/>
            <person name="Ohm R."/>
            <person name="Sun H."/>
            <person name="Tunlid A."/>
            <person name="Henrissat B."/>
            <person name="Grigoriev I.V."/>
            <person name="Hibbett D.S."/>
            <person name="Martin F."/>
        </authorList>
    </citation>
    <scope>NUCLEOTIDE SEQUENCE [LARGE SCALE GENOMIC DNA]</scope>
    <source>
        <strain evidence="2">LaAM-08-1</strain>
    </source>
</reference>
<name>A0A0C9X318_9AGAR</name>
<evidence type="ECO:0000313" key="1">
    <source>
        <dbReference type="EMBL" id="KIJ95658.1"/>
    </source>
</evidence>
<protein>
    <submittedName>
        <fullName evidence="1">Unplaced genomic scaffold K443scaffold_213, whole genome shotgun sequence</fullName>
    </submittedName>
</protein>
<organism evidence="1 2">
    <name type="scientific">Laccaria amethystina LaAM-08-1</name>
    <dbReference type="NCBI Taxonomy" id="1095629"/>
    <lineage>
        <taxon>Eukaryota</taxon>
        <taxon>Fungi</taxon>
        <taxon>Dikarya</taxon>
        <taxon>Basidiomycota</taxon>
        <taxon>Agaricomycotina</taxon>
        <taxon>Agaricomycetes</taxon>
        <taxon>Agaricomycetidae</taxon>
        <taxon>Agaricales</taxon>
        <taxon>Agaricineae</taxon>
        <taxon>Hydnangiaceae</taxon>
        <taxon>Laccaria</taxon>
    </lineage>
</organism>
<sequence length="101" mass="11575">MVSCHFVNFLSYRPVLDWGGGQWVLDIAQCLRRGGVRHESRESCLSFDFTSHPSRGLHTTLHPTIRDAEYDSRSNRLPNFPALTISVRTSKLGSTPRRRFD</sequence>
<dbReference type="HOGENOM" id="CLU_2292145_0_0_1"/>
<evidence type="ECO:0000313" key="2">
    <source>
        <dbReference type="Proteomes" id="UP000054477"/>
    </source>
</evidence>
<keyword evidence="2" id="KW-1185">Reference proteome</keyword>